<evidence type="ECO:0000313" key="2">
    <source>
        <dbReference type="EMBL" id="KAK9920881.1"/>
    </source>
</evidence>
<gene>
    <name evidence="2" type="ORF">M0R45_029419</name>
</gene>
<keyword evidence="3" id="KW-1185">Reference proteome</keyword>
<dbReference type="Proteomes" id="UP001457282">
    <property type="component" value="Unassembled WGS sequence"/>
</dbReference>
<feature type="signal peptide" evidence="1">
    <location>
        <begin position="1"/>
        <end position="19"/>
    </location>
</feature>
<protein>
    <submittedName>
        <fullName evidence="2">Uncharacterized protein</fullName>
    </submittedName>
</protein>
<dbReference type="AlphaFoldDB" id="A0AAW1W7R2"/>
<organism evidence="2 3">
    <name type="scientific">Rubus argutus</name>
    <name type="common">Southern blackberry</name>
    <dbReference type="NCBI Taxonomy" id="59490"/>
    <lineage>
        <taxon>Eukaryota</taxon>
        <taxon>Viridiplantae</taxon>
        <taxon>Streptophyta</taxon>
        <taxon>Embryophyta</taxon>
        <taxon>Tracheophyta</taxon>
        <taxon>Spermatophyta</taxon>
        <taxon>Magnoliopsida</taxon>
        <taxon>eudicotyledons</taxon>
        <taxon>Gunneridae</taxon>
        <taxon>Pentapetalae</taxon>
        <taxon>rosids</taxon>
        <taxon>fabids</taxon>
        <taxon>Rosales</taxon>
        <taxon>Rosaceae</taxon>
        <taxon>Rosoideae</taxon>
        <taxon>Rosoideae incertae sedis</taxon>
        <taxon>Rubus</taxon>
    </lineage>
</organism>
<evidence type="ECO:0000313" key="3">
    <source>
        <dbReference type="Proteomes" id="UP001457282"/>
    </source>
</evidence>
<proteinExistence type="predicted"/>
<accession>A0AAW1W7R2</accession>
<keyword evidence="1" id="KW-0732">Signal</keyword>
<evidence type="ECO:0000256" key="1">
    <source>
        <dbReference type="SAM" id="SignalP"/>
    </source>
</evidence>
<feature type="chain" id="PRO_5043676984" evidence="1">
    <location>
        <begin position="20"/>
        <end position="85"/>
    </location>
</feature>
<name>A0AAW1W7R2_RUBAR</name>
<reference evidence="2 3" key="1">
    <citation type="journal article" date="2023" name="G3 (Bethesda)">
        <title>A chromosome-length genome assembly and annotation of blackberry (Rubus argutus, cv. 'Hillquist').</title>
        <authorList>
            <person name="Bruna T."/>
            <person name="Aryal R."/>
            <person name="Dudchenko O."/>
            <person name="Sargent D.J."/>
            <person name="Mead D."/>
            <person name="Buti M."/>
            <person name="Cavallini A."/>
            <person name="Hytonen T."/>
            <person name="Andres J."/>
            <person name="Pham M."/>
            <person name="Weisz D."/>
            <person name="Mascagni F."/>
            <person name="Usai G."/>
            <person name="Natali L."/>
            <person name="Bassil N."/>
            <person name="Fernandez G.E."/>
            <person name="Lomsadze A."/>
            <person name="Armour M."/>
            <person name="Olukolu B."/>
            <person name="Poorten T."/>
            <person name="Britton C."/>
            <person name="Davik J."/>
            <person name="Ashrafi H."/>
            <person name="Aiden E.L."/>
            <person name="Borodovsky M."/>
            <person name="Worthington M."/>
        </authorList>
    </citation>
    <scope>NUCLEOTIDE SEQUENCE [LARGE SCALE GENOMIC DNA]</scope>
    <source>
        <strain evidence="2">PI 553951</strain>
    </source>
</reference>
<comment type="caution">
    <text evidence="2">The sequence shown here is derived from an EMBL/GenBank/DDBJ whole genome shotgun (WGS) entry which is preliminary data.</text>
</comment>
<dbReference type="EMBL" id="JBEDUW010000006">
    <property type="protein sequence ID" value="KAK9920881.1"/>
    <property type="molecule type" value="Genomic_DNA"/>
</dbReference>
<sequence>MKTLPLLLAVIVAILAAFAAEKASFPIKRSNNSSTLSDLKLLTSQTILPSYSGVFYAQLGIMAWALRLFRPQWLSVSPITWLQIL</sequence>